<dbReference type="PANTHER" id="PTHR14379">
    <property type="entry name" value="LIMKAIN B LKAP"/>
    <property type="match status" value="1"/>
</dbReference>
<dbReference type="EMBL" id="OU466860">
    <property type="protein sequence ID" value="CAH2060539.1"/>
    <property type="molecule type" value="Genomic_DNA"/>
</dbReference>
<gene>
    <name evidence="1" type="ORF">TAV2_LOCUS12548</name>
</gene>
<evidence type="ECO:0000313" key="2">
    <source>
        <dbReference type="Proteomes" id="UP000836841"/>
    </source>
</evidence>
<dbReference type="PANTHER" id="PTHR14379:SF22">
    <property type="entry name" value="ENDONUCLEASE OR GLYCOSYL HYDROLASE"/>
    <property type="match status" value="1"/>
</dbReference>
<dbReference type="GO" id="GO:0010468">
    <property type="term" value="P:regulation of gene expression"/>
    <property type="evidence" value="ECO:0007669"/>
    <property type="project" value="InterPro"/>
</dbReference>
<dbReference type="GO" id="GO:0005777">
    <property type="term" value="C:peroxisome"/>
    <property type="evidence" value="ECO:0007669"/>
    <property type="project" value="InterPro"/>
</dbReference>
<protein>
    <recommendedName>
        <fullName evidence="3">C2H2-type domain-containing protein</fullName>
    </recommendedName>
</protein>
<keyword evidence="2" id="KW-1185">Reference proteome</keyword>
<name>A0AAU9SE48_THLAR</name>
<dbReference type="AlphaFoldDB" id="A0AAU9SE48"/>
<dbReference type="InterPro" id="IPR024768">
    <property type="entry name" value="Marf1"/>
</dbReference>
<dbReference type="Proteomes" id="UP000836841">
    <property type="component" value="Chromosome 4"/>
</dbReference>
<dbReference type="SUPFAM" id="SSF57667">
    <property type="entry name" value="beta-beta-alpha zinc fingers"/>
    <property type="match status" value="1"/>
</dbReference>
<organism evidence="1 2">
    <name type="scientific">Thlaspi arvense</name>
    <name type="common">Field penny-cress</name>
    <dbReference type="NCBI Taxonomy" id="13288"/>
    <lineage>
        <taxon>Eukaryota</taxon>
        <taxon>Viridiplantae</taxon>
        <taxon>Streptophyta</taxon>
        <taxon>Embryophyta</taxon>
        <taxon>Tracheophyta</taxon>
        <taxon>Spermatophyta</taxon>
        <taxon>Magnoliopsida</taxon>
        <taxon>eudicotyledons</taxon>
        <taxon>Gunneridae</taxon>
        <taxon>Pentapetalae</taxon>
        <taxon>rosids</taxon>
        <taxon>malvids</taxon>
        <taxon>Brassicales</taxon>
        <taxon>Brassicaceae</taxon>
        <taxon>Thlaspideae</taxon>
        <taxon>Thlaspi</taxon>
    </lineage>
</organism>
<evidence type="ECO:0000313" key="1">
    <source>
        <dbReference type="EMBL" id="CAH2060539.1"/>
    </source>
</evidence>
<evidence type="ECO:0008006" key="3">
    <source>
        <dbReference type="Google" id="ProtNLM"/>
    </source>
</evidence>
<sequence length="377" mass="42078">MVMTLVVSDRASAVRKHFGPNPVTIFAIGNLEIISPHILKEVSSAGILLSHAPTPLVTLYSILGTLPCTHSQIVSHQPNPGVETFLLKGPSGPSVVEETLEETVEPACFCRVCKISIQSSDAFIEHLMSREHAGASACSPEFDEPLLFCGFCEYSSYDRHNMIIHYSSSACYYSSSACYYSSSACHYSSASSFSKSHYPLPKTTVVLWDLDTCPVPPGYDIGRVGPSIESALKKLFDGGAMEVDDVLDDWRRRIPGLGKREYNAMLISVCRPAETYGSYKEWLWEDWLKEKLFPPLETNSPILEDKCIEKGEHDAWFCRLCEIPSQSFDDFIDHLKSEEHKEEQWEMVIGPGRIDETQSTILSFKILVWSLNGSDLG</sequence>
<dbReference type="InterPro" id="IPR036236">
    <property type="entry name" value="Znf_C2H2_sf"/>
</dbReference>
<accession>A0AAU9SE48</accession>
<proteinExistence type="predicted"/>
<reference evidence="1 2" key="1">
    <citation type="submission" date="2022-03" db="EMBL/GenBank/DDBJ databases">
        <authorList>
            <person name="Nunn A."/>
            <person name="Chopra R."/>
            <person name="Nunn A."/>
            <person name="Contreras Garrido A."/>
        </authorList>
    </citation>
    <scope>NUCLEOTIDE SEQUENCE [LARGE SCALE GENOMIC DNA]</scope>
</reference>